<keyword evidence="3" id="KW-1185">Reference proteome</keyword>
<protein>
    <submittedName>
        <fullName evidence="2">Uncharacterized protein</fullName>
    </submittedName>
</protein>
<dbReference type="RefSeq" id="WP_148567824.1">
    <property type="nucleotide sequence ID" value="NZ_RXYA01000012.1"/>
</dbReference>
<evidence type="ECO:0000256" key="1">
    <source>
        <dbReference type="SAM" id="Phobius"/>
    </source>
</evidence>
<name>A0A923HXC9_9FIRM</name>
<feature type="transmembrane region" description="Helical" evidence="1">
    <location>
        <begin position="114"/>
        <end position="135"/>
    </location>
</feature>
<feature type="transmembrane region" description="Helical" evidence="1">
    <location>
        <begin position="84"/>
        <end position="108"/>
    </location>
</feature>
<keyword evidence="1" id="KW-0812">Transmembrane</keyword>
<reference evidence="2" key="2">
    <citation type="submission" date="2020-10" db="EMBL/GenBank/DDBJ databases">
        <title>Comparative genomics of the Acetobacterium genus.</title>
        <authorList>
            <person name="Marshall C."/>
            <person name="May H."/>
            <person name="Norman S."/>
        </authorList>
    </citation>
    <scope>NUCLEOTIDE SEQUENCE</scope>
    <source>
        <strain evidence="2">DER-2019</strain>
    </source>
</reference>
<dbReference type="OrthoDB" id="4966203at2"/>
<gene>
    <name evidence="2" type="ORF">GH810_08605</name>
</gene>
<keyword evidence="1" id="KW-0472">Membrane</keyword>
<organism evidence="2 3">
    <name type="scientific">Acetobacterium paludosum</name>
    <dbReference type="NCBI Taxonomy" id="52693"/>
    <lineage>
        <taxon>Bacteria</taxon>
        <taxon>Bacillati</taxon>
        <taxon>Bacillota</taxon>
        <taxon>Clostridia</taxon>
        <taxon>Eubacteriales</taxon>
        <taxon>Eubacteriaceae</taxon>
        <taxon>Acetobacterium</taxon>
    </lineage>
</organism>
<dbReference type="Pfam" id="PF09997">
    <property type="entry name" value="DUF2238"/>
    <property type="match status" value="1"/>
</dbReference>
<feature type="transmembrane region" description="Helical" evidence="1">
    <location>
        <begin position="147"/>
        <end position="167"/>
    </location>
</feature>
<dbReference type="InterPro" id="IPR014509">
    <property type="entry name" value="YjdF-like"/>
</dbReference>
<dbReference type="AlphaFoldDB" id="A0A923HXC9"/>
<dbReference type="Proteomes" id="UP000616595">
    <property type="component" value="Unassembled WGS sequence"/>
</dbReference>
<feature type="transmembrane region" description="Helical" evidence="1">
    <location>
        <begin position="30"/>
        <end position="49"/>
    </location>
</feature>
<evidence type="ECO:0000313" key="2">
    <source>
        <dbReference type="EMBL" id="MBC3888369.1"/>
    </source>
</evidence>
<reference evidence="2" key="1">
    <citation type="submission" date="2019-10" db="EMBL/GenBank/DDBJ databases">
        <authorList>
            <person name="Ross D.E."/>
            <person name="Gulliver D."/>
        </authorList>
    </citation>
    <scope>NUCLEOTIDE SEQUENCE</scope>
    <source>
        <strain evidence="2">DER-2019</strain>
    </source>
</reference>
<feature type="transmembrane region" description="Helical" evidence="1">
    <location>
        <begin position="55"/>
        <end position="72"/>
    </location>
</feature>
<evidence type="ECO:0000313" key="3">
    <source>
        <dbReference type="Proteomes" id="UP000616595"/>
    </source>
</evidence>
<comment type="caution">
    <text evidence="2">The sequence shown here is derived from an EMBL/GenBank/DDBJ whole genome shotgun (WGS) entry which is preliminary data.</text>
</comment>
<feature type="transmembrane region" description="Helical" evidence="1">
    <location>
        <begin position="233"/>
        <end position="251"/>
    </location>
</feature>
<keyword evidence="1" id="KW-1133">Transmembrane helix</keyword>
<dbReference type="EMBL" id="WJBD01000008">
    <property type="protein sequence ID" value="MBC3888369.1"/>
    <property type="molecule type" value="Genomic_DNA"/>
</dbReference>
<proteinExistence type="predicted"/>
<accession>A0A923HXC9</accession>
<sequence>MNNKENNKTSWIIQLVKDFKKEARENKIKTFVYISLRIFVVIVLIAEAYDNNYNNVFLCVLTLILFMIPSVLNKRLHIVLPNTLEIIVLLFIFGADILGEINSYYLIFHQWDDILHIINGFLCAAIGFSMIDILNRNEKVKFSLSPVFVAFVAFCFAMTVGVMWEFFEFGMDILFHTDMQKDTILPAISSVILNPTGANVAVTLPIHDIVVNGVTWDYGGYIDIGLYDTMKDLFVNFIGAVVFSVIGYFYITKRSKGNFVKRFIPRRKTEDEILEEREHNKLRHH</sequence>